<name>G3B889_CANTC</name>
<feature type="transmembrane region" description="Helical" evidence="6">
    <location>
        <begin position="199"/>
        <end position="218"/>
    </location>
</feature>
<evidence type="ECO:0000256" key="6">
    <source>
        <dbReference type="SAM" id="Phobius"/>
    </source>
</evidence>
<comment type="subcellular location">
    <subcellularLocation>
        <location evidence="1">Membrane</location>
        <topology evidence="1">Multi-pass membrane protein</topology>
    </subcellularLocation>
</comment>
<dbReference type="SUPFAM" id="SSF103473">
    <property type="entry name" value="MFS general substrate transporter"/>
    <property type="match status" value="1"/>
</dbReference>
<dbReference type="GO" id="GO:0022857">
    <property type="term" value="F:transmembrane transporter activity"/>
    <property type="evidence" value="ECO:0007669"/>
    <property type="project" value="InterPro"/>
</dbReference>
<feature type="transmembrane region" description="Helical" evidence="6">
    <location>
        <begin position="305"/>
        <end position="325"/>
    </location>
</feature>
<dbReference type="STRING" id="590646.G3B889"/>
<feature type="transmembrane region" description="Helical" evidence="6">
    <location>
        <begin position="172"/>
        <end position="193"/>
    </location>
</feature>
<dbReference type="InterPro" id="IPR011701">
    <property type="entry name" value="MFS"/>
</dbReference>
<feature type="transmembrane region" description="Helical" evidence="6">
    <location>
        <begin position="442"/>
        <end position="461"/>
    </location>
</feature>
<protein>
    <recommendedName>
        <fullName evidence="7">Major facilitator superfamily (MFS) profile domain-containing protein</fullName>
    </recommendedName>
</protein>
<feature type="transmembrane region" description="Helical" evidence="6">
    <location>
        <begin position="512"/>
        <end position="529"/>
    </location>
</feature>
<keyword evidence="5 6" id="KW-0472">Membrane</keyword>
<keyword evidence="3 6" id="KW-0812">Transmembrane</keyword>
<dbReference type="EMBL" id="GL996527">
    <property type="protein sequence ID" value="EGV61714.1"/>
    <property type="molecule type" value="Genomic_DNA"/>
</dbReference>
<proteinExistence type="inferred from homology"/>
<dbReference type="GeneID" id="18249049"/>
<feature type="transmembrane region" description="Helical" evidence="6">
    <location>
        <begin position="135"/>
        <end position="160"/>
    </location>
</feature>
<keyword evidence="4 6" id="KW-1133">Transmembrane helix</keyword>
<dbReference type="KEGG" id="cten:18249049"/>
<organism evidence="9">
    <name type="scientific">Candida tenuis (strain ATCC 10573 / BCRC 21748 / CBS 615 / JCM 9827 / NBRC 10315 / NRRL Y-1498 / VKM Y-70)</name>
    <name type="common">Yeast</name>
    <name type="synonym">Yamadazyma tenuis</name>
    <dbReference type="NCBI Taxonomy" id="590646"/>
    <lineage>
        <taxon>Eukaryota</taxon>
        <taxon>Fungi</taxon>
        <taxon>Dikarya</taxon>
        <taxon>Ascomycota</taxon>
        <taxon>Saccharomycotina</taxon>
        <taxon>Pichiomycetes</taxon>
        <taxon>Debaryomycetaceae</taxon>
        <taxon>Yamadazyma</taxon>
    </lineage>
</organism>
<accession>G3B889</accession>
<reference evidence="8 9" key="1">
    <citation type="journal article" date="2011" name="Proc. Natl. Acad. Sci. U.S.A.">
        <title>Comparative genomics of xylose-fermenting fungi for enhanced biofuel production.</title>
        <authorList>
            <person name="Wohlbach D.J."/>
            <person name="Kuo A."/>
            <person name="Sato T.K."/>
            <person name="Potts K.M."/>
            <person name="Salamov A.A."/>
            <person name="LaButti K.M."/>
            <person name="Sun H."/>
            <person name="Clum A."/>
            <person name="Pangilinan J.L."/>
            <person name="Lindquist E.A."/>
            <person name="Lucas S."/>
            <person name="Lapidus A."/>
            <person name="Jin M."/>
            <person name="Gunawan C."/>
            <person name="Balan V."/>
            <person name="Dale B.E."/>
            <person name="Jeffries T.W."/>
            <person name="Zinkel R."/>
            <person name="Barry K.W."/>
            <person name="Grigoriev I.V."/>
            <person name="Gasch A.P."/>
        </authorList>
    </citation>
    <scope>NUCLEOTIDE SEQUENCE [LARGE SCALE GENOMIC DNA]</scope>
    <source>
        <strain evidence="9">ATCC 10573 / BCRC 21748 / CBS 615 / JCM 9827 / NBRC 10315 / NRRL Y-1498 / VKM Y-70</strain>
    </source>
</reference>
<feature type="transmembrane region" description="Helical" evidence="6">
    <location>
        <begin position="399"/>
        <end position="421"/>
    </location>
</feature>
<dbReference type="HOGENOM" id="CLU_000960_22_0_1"/>
<feature type="transmembrane region" description="Helical" evidence="6">
    <location>
        <begin position="345"/>
        <end position="363"/>
    </location>
</feature>
<dbReference type="AlphaFoldDB" id="G3B889"/>
<feature type="transmembrane region" description="Helical" evidence="6">
    <location>
        <begin position="42"/>
        <end position="67"/>
    </location>
</feature>
<dbReference type="RefSeq" id="XP_006687884.1">
    <property type="nucleotide sequence ID" value="XM_006687821.1"/>
</dbReference>
<dbReference type="PROSITE" id="PS50850">
    <property type="entry name" value="MFS"/>
    <property type="match status" value="1"/>
</dbReference>
<comment type="similarity">
    <text evidence="2">Belongs to the major facilitator superfamily.</text>
</comment>
<evidence type="ECO:0000313" key="8">
    <source>
        <dbReference type="EMBL" id="EGV61714.1"/>
    </source>
</evidence>
<evidence type="ECO:0000259" key="7">
    <source>
        <dbReference type="PROSITE" id="PS50850"/>
    </source>
</evidence>
<keyword evidence="9" id="KW-1185">Reference proteome</keyword>
<evidence type="ECO:0000256" key="3">
    <source>
        <dbReference type="ARBA" id="ARBA00022692"/>
    </source>
</evidence>
<dbReference type="PANTHER" id="PTHR23501:SF78">
    <property type="entry name" value="MAJOR FACILITATOR SUPERFAMILY (MFS) PROFILE DOMAIN-CONTAINING PROTEIN-RELATED"/>
    <property type="match status" value="1"/>
</dbReference>
<evidence type="ECO:0000256" key="2">
    <source>
        <dbReference type="ARBA" id="ARBA00008335"/>
    </source>
</evidence>
<feature type="transmembrane region" description="Helical" evidence="6">
    <location>
        <begin position="79"/>
        <end position="98"/>
    </location>
</feature>
<dbReference type="InterPro" id="IPR036259">
    <property type="entry name" value="MFS_trans_sf"/>
</dbReference>
<dbReference type="InterPro" id="IPR020846">
    <property type="entry name" value="MFS_dom"/>
</dbReference>
<feature type="transmembrane region" description="Helical" evidence="6">
    <location>
        <begin position="370"/>
        <end position="393"/>
    </location>
</feature>
<gene>
    <name evidence="8" type="ORF">CANTEDRAFT_124738</name>
</gene>
<evidence type="ECO:0000313" key="9">
    <source>
        <dbReference type="Proteomes" id="UP000000707"/>
    </source>
</evidence>
<evidence type="ECO:0000256" key="5">
    <source>
        <dbReference type="ARBA" id="ARBA00023136"/>
    </source>
</evidence>
<sequence length="547" mass="60251">MDEKVEVAVSVSSDNKKLKDEGIQVADTLANSHENTLSKQKLLVVFSAMSVSLFLSFVDQTAITVALPYIAEELDAENTISWAGTASLISTTMFMVLFGRFSDIFSRKYVLIGCLLVLAVFDLACGFAQTPYQLFIFRGFCGIGNGGVTSLTMVIVSDIVTLKERGKYQGILGSFVGLGNALGPILASAFISHLSWRKFYYMMFPIGILAAAIIFWLVPFTRPQMTLKEKLAKIDYLGFFFSSVAIIFILIPVSGGGTYYSWSSPLVISFLVIGGVSGMMFFFVEKKIAFLPMIPLNLFSTRMSLTCLLLQNFFFGMCYFGHVYYYPYFFQIVRRYSAIKASVHLLALVLPQSTTSVICGQVISRTGHYIYVVWYGYIAWTLGVCLLCLWGPDANQAKIIIPLILNGSGVGAIFQPTLVAAQAQSFKRDRATVISARNVLRSFGGAVGLAVASTIIANSFSKHLSLGGDLFTSSEIIGLKSQVYSSLSLDSYSKDQSEFLIEAYMSSLKNVFYFWMGSISLCLVSNVVVRDRGLEPLDEQSAEHKTL</sequence>
<evidence type="ECO:0000256" key="4">
    <source>
        <dbReference type="ARBA" id="ARBA00022989"/>
    </source>
</evidence>
<dbReference type="eggNOG" id="KOG0254">
    <property type="taxonomic scope" value="Eukaryota"/>
</dbReference>
<feature type="transmembrane region" description="Helical" evidence="6">
    <location>
        <begin position="110"/>
        <end position="129"/>
    </location>
</feature>
<feature type="transmembrane region" description="Helical" evidence="6">
    <location>
        <begin position="239"/>
        <end position="260"/>
    </location>
</feature>
<dbReference type="Pfam" id="PF07690">
    <property type="entry name" value="MFS_1"/>
    <property type="match status" value="1"/>
</dbReference>
<dbReference type="Gene3D" id="1.20.1250.20">
    <property type="entry name" value="MFS general substrate transporter like domains"/>
    <property type="match status" value="2"/>
</dbReference>
<feature type="domain" description="Major facilitator superfamily (MFS) profile" evidence="7">
    <location>
        <begin position="45"/>
        <end position="493"/>
    </location>
</feature>
<dbReference type="OrthoDB" id="10021397at2759"/>
<evidence type="ECO:0000256" key="1">
    <source>
        <dbReference type="ARBA" id="ARBA00004141"/>
    </source>
</evidence>
<dbReference type="GO" id="GO:0005886">
    <property type="term" value="C:plasma membrane"/>
    <property type="evidence" value="ECO:0007669"/>
    <property type="project" value="TreeGrafter"/>
</dbReference>
<dbReference type="PANTHER" id="PTHR23501">
    <property type="entry name" value="MAJOR FACILITATOR SUPERFAMILY"/>
    <property type="match status" value="1"/>
</dbReference>
<dbReference type="PRINTS" id="PR01036">
    <property type="entry name" value="TCRTETB"/>
</dbReference>
<feature type="transmembrane region" description="Helical" evidence="6">
    <location>
        <begin position="266"/>
        <end position="284"/>
    </location>
</feature>
<dbReference type="Proteomes" id="UP000000707">
    <property type="component" value="Unassembled WGS sequence"/>
</dbReference>